<dbReference type="Gene3D" id="3.10.420.10">
    <property type="entry name" value="SecB-like"/>
    <property type="match status" value="1"/>
</dbReference>
<proteinExistence type="predicted"/>
<evidence type="ECO:0000313" key="2">
    <source>
        <dbReference type="EMBL" id="GAA4308000.1"/>
    </source>
</evidence>
<comment type="caution">
    <text evidence="2">The sequence shown here is derived from an EMBL/GenBank/DDBJ whole genome shotgun (WGS) entry which is preliminary data.</text>
</comment>
<accession>A0ABP8FNU5</accession>
<organism evidence="2 3">
    <name type="scientific">Compostibacter hankyongensis</name>
    <dbReference type="NCBI Taxonomy" id="1007089"/>
    <lineage>
        <taxon>Bacteria</taxon>
        <taxon>Pseudomonadati</taxon>
        <taxon>Bacteroidota</taxon>
        <taxon>Chitinophagia</taxon>
        <taxon>Chitinophagales</taxon>
        <taxon>Chitinophagaceae</taxon>
        <taxon>Compostibacter</taxon>
    </lineage>
</organism>
<dbReference type="InterPro" id="IPR035958">
    <property type="entry name" value="SecB-like_sf"/>
</dbReference>
<feature type="compositionally biased region" description="Basic residues" evidence="1">
    <location>
        <begin position="152"/>
        <end position="163"/>
    </location>
</feature>
<evidence type="ECO:0000313" key="3">
    <source>
        <dbReference type="Proteomes" id="UP001501207"/>
    </source>
</evidence>
<dbReference type="SUPFAM" id="SSF54611">
    <property type="entry name" value="SecB-like"/>
    <property type="match status" value="1"/>
</dbReference>
<dbReference type="EMBL" id="BAABFN010000002">
    <property type="protein sequence ID" value="GAA4308000.1"/>
    <property type="molecule type" value="Genomic_DNA"/>
</dbReference>
<dbReference type="Proteomes" id="UP001501207">
    <property type="component" value="Unassembled WGS sequence"/>
</dbReference>
<protein>
    <recommendedName>
        <fullName evidence="4">Preprotein translocase subunit SecB</fullName>
    </recommendedName>
</protein>
<dbReference type="RefSeq" id="WP_344977846.1">
    <property type="nucleotide sequence ID" value="NZ_BAABFN010000002.1"/>
</dbReference>
<reference evidence="3" key="1">
    <citation type="journal article" date="2019" name="Int. J. Syst. Evol. Microbiol.">
        <title>The Global Catalogue of Microorganisms (GCM) 10K type strain sequencing project: providing services to taxonomists for standard genome sequencing and annotation.</title>
        <authorList>
            <consortium name="The Broad Institute Genomics Platform"/>
            <consortium name="The Broad Institute Genome Sequencing Center for Infectious Disease"/>
            <person name="Wu L."/>
            <person name="Ma J."/>
        </authorList>
    </citation>
    <scope>NUCLEOTIDE SEQUENCE [LARGE SCALE GENOMIC DNA]</scope>
    <source>
        <strain evidence="3">JCM 17664</strain>
    </source>
</reference>
<evidence type="ECO:0008006" key="4">
    <source>
        <dbReference type="Google" id="ProtNLM"/>
    </source>
</evidence>
<keyword evidence="3" id="KW-1185">Reference proteome</keyword>
<gene>
    <name evidence="2" type="ORF">GCM10023143_15050</name>
</gene>
<feature type="region of interest" description="Disordered" evidence="1">
    <location>
        <begin position="142"/>
        <end position="163"/>
    </location>
</feature>
<evidence type="ECO:0000256" key="1">
    <source>
        <dbReference type="SAM" id="MobiDB-lite"/>
    </source>
</evidence>
<name>A0ABP8FNU5_9BACT</name>
<sequence>MEAQLSPLVLLDFAIINSIFKFIAPPENVEVQKLVSEYLIDIDFAIIQEEDGARVFVKSAINQGETESPGYSIFAEGVAILELSKTATLTEKDRKALLQYSAVSIALNSLRGFISSLTANAPFGKYILPSIDVNNLFQQKAKAGQNLPQNKRGSKRSSRSTNS</sequence>